<keyword evidence="1" id="KW-0732">Signal</keyword>
<organism evidence="3 4">
    <name type="scientific">Pseudaminobacter soli</name>
    <name type="common">ex Li et al. 2025</name>
    <dbReference type="NCBI Taxonomy" id="1295366"/>
    <lineage>
        <taxon>Bacteria</taxon>
        <taxon>Pseudomonadati</taxon>
        <taxon>Pseudomonadota</taxon>
        <taxon>Alphaproteobacteria</taxon>
        <taxon>Hyphomicrobiales</taxon>
        <taxon>Phyllobacteriaceae</taxon>
        <taxon>Pseudaminobacter</taxon>
    </lineage>
</organism>
<dbReference type="Pfam" id="PF11412">
    <property type="entry name" value="DsbD_N"/>
    <property type="match status" value="1"/>
</dbReference>
<evidence type="ECO:0000256" key="1">
    <source>
        <dbReference type="SAM" id="SignalP"/>
    </source>
</evidence>
<dbReference type="Proteomes" id="UP000240653">
    <property type="component" value="Unassembled WGS sequence"/>
</dbReference>
<reference evidence="3 4" key="1">
    <citation type="submission" date="2018-03" db="EMBL/GenBank/DDBJ databases">
        <title>The draft genome of Mesorhizobium soli JCM 19897.</title>
        <authorList>
            <person name="Li L."/>
            <person name="Liu L."/>
            <person name="Liang L."/>
            <person name="Wang T."/>
            <person name="Zhang X."/>
        </authorList>
    </citation>
    <scope>NUCLEOTIDE SEQUENCE [LARGE SCALE GENOMIC DNA]</scope>
    <source>
        <strain evidence="3 4">JCM 19897</strain>
    </source>
</reference>
<name>A0A2P7SG06_9HYPH</name>
<feature type="domain" description="Thiol:disulfide interchange protein DsbD N-terminal" evidence="2">
    <location>
        <begin position="48"/>
        <end position="150"/>
    </location>
</feature>
<sequence length="266" mass="27952">MKKTTVAVLGFLVATTGNAFASSTQWFEAQGGRVRLVTTGEPDAQGRLKGMLDIHLDKGWKTYWRDPGEAGVPPQLDSSTSTNVTAAELNFPAPQRHDDGYSVWAGYNSSVALPIVFHVGAPGKPVLINADVFLGICETICIPVHTKLSLDPASAADNAADAASVAAAFDALPKAAQPDFGVTIVSQDDKAILFEAKSPGDTSKAEFFLAGGEGYSFATPKLEQKDGKTLFSVEVLDRPAAKPADAGLHYTLVTDKGAVSGLLPYL</sequence>
<gene>
    <name evidence="3" type="ORF">C7I85_10240</name>
</gene>
<protein>
    <recommendedName>
        <fullName evidence="2">Thiol:disulfide interchange protein DsbD N-terminal domain-containing protein</fullName>
    </recommendedName>
</protein>
<comment type="caution">
    <text evidence="3">The sequence shown here is derived from an EMBL/GenBank/DDBJ whole genome shotgun (WGS) entry which is preliminary data.</text>
</comment>
<dbReference type="RefSeq" id="WP_106723858.1">
    <property type="nucleotide sequence ID" value="NZ_PXYL01000004.1"/>
</dbReference>
<dbReference type="EMBL" id="PXYL01000004">
    <property type="protein sequence ID" value="PSJ61429.1"/>
    <property type="molecule type" value="Genomic_DNA"/>
</dbReference>
<feature type="chain" id="PRO_5015107206" description="Thiol:disulfide interchange protein DsbD N-terminal domain-containing protein" evidence="1">
    <location>
        <begin position="22"/>
        <end position="266"/>
    </location>
</feature>
<keyword evidence="4" id="KW-1185">Reference proteome</keyword>
<feature type="signal peptide" evidence="1">
    <location>
        <begin position="1"/>
        <end position="21"/>
    </location>
</feature>
<evidence type="ECO:0000259" key="2">
    <source>
        <dbReference type="Pfam" id="PF11412"/>
    </source>
</evidence>
<evidence type="ECO:0000313" key="3">
    <source>
        <dbReference type="EMBL" id="PSJ61429.1"/>
    </source>
</evidence>
<dbReference type="InterPro" id="IPR028250">
    <property type="entry name" value="DsbDN"/>
</dbReference>
<dbReference type="OrthoDB" id="9811036at2"/>
<dbReference type="AlphaFoldDB" id="A0A2P7SG06"/>
<proteinExistence type="predicted"/>
<accession>A0A2P7SG06</accession>
<evidence type="ECO:0000313" key="4">
    <source>
        <dbReference type="Proteomes" id="UP000240653"/>
    </source>
</evidence>